<comment type="catalytic activity">
    <reaction evidence="7 8">
        <text>(R)-pantoate + beta-alanine + ATP = (R)-pantothenate + AMP + diphosphate + H(+)</text>
        <dbReference type="Rhea" id="RHEA:10912"/>
        <dbReference type="ChEBI" id="CHEBI:15378"/>
        <dbReference type="ChEBI" id="CHEBI:15980"/>
        <dbReference type="ChEBI" id="CHEBI:29032"/>
        <dbReference type="ChEBI" id="CHEBI:30616"/>
        <dbReference type="ChEBI" id="CHEBI:33019"/>
        <dbReference type="ChEBI" id="CHEBI:57966"/>
        <dbReference type="ChEBI" id="CHEBI:456215"/>
        <dbReference type="EC" id="6.3.2.1"/>
    </reaction>
</comment>
<dbReference type="NCBIfam" id="TIGR00125">
    <property type="entry name" value="cyt_tran_rel"/>
    <property type="match status" value="1"/>
</dbReference>
<evidence type="ECO:0000313" key="10">
    <source>
        <dbReference type="Proteomes" id="UP000610203"/>
    </source>
</evidence>
<dbReference type="CDD" id="cd00560">
    <property type="entry name" value="PanC"/>
    <property type="match status" value="1"/>
</dbReference>
<comment type="pathway">
    <text evidence="1 8">Cofactor biosynthesis; (R)-pantothenate biosynthesis; (R)-pantothenate from (R)-pantoate and beta-alanine: step 1/1.</text>
</comment>
<keyword evidence="8" id="KW-0963">Cytoplasm</keyword>
<dbReference type="NCBIfam" id="TIGR00018">
    <property type="entry name" value="panC"/>
    <property type="match status" value="1"/>
</dbReference>
<dbReference type="SUPFAM" id="SSF52374">
    <property type="entry name" value="Nucleotidylyl transferase"/>
    <property type="match status" value="1"/>
</dbReference>
<comment type="miscellaneous">
    <text evidence="8">The reaction proceeds by a bi uni uni bi ping pong mechanism.</text>
</comment>
<keyword evidence="4 8" id="KW-0566">Pantothenate biosynthesis</keyword>
<dbReference type="Proteomes" id="UP000610203">
    <property type="component" value="Unassembled WGS sequence"/>
</dbReference>
<comment type="caution">
    <text evidence="9">The sequence shown here is derived from an EMBL/GenBank/DDBJ whole genome shotgun (WGS) entry which is preliminary data.</text>
</comment>
<comment type="function">
    <text evidence="8">Catalyzes the condensation of pantoate with beta-alanine in an ATP-dependent reaction via a pantoyl-adenylate intermediate.</text>
</comment>
<keyword evidence="6 8" id="KW-0067">ATP-binding</keyword>
<feature type="binding site" evidence="8">
    <location>
        <begin position="156"/>
        <end position="159"/>
    </location>
    <ligand>
        <name>ATP</name>
        <dbReference type="ChEBI" id="CHEBI:30616"/>
    </ligand>
</feature>
<evidence type="ECO:0000256" key="3">
    <source>
        <dbReference type="ARBA" id="ARBA00022598"/>
    </source>
</evidence>
<feature type="binding site" evidence="8">
    <location>
        <position position="185"/>
    </location>
    <ligand>
        <name>ATP</name>
        <dbReference type="ChEBI" id="CHEBI:30616"/>
    </ligand>
</feature>
<name>A0ABQ3GRT3_9GAMM</name>
<comment type="subcellular location">
    <subcellularLocation>
        <location evidence="8">Cytoplasm</location>
    </subcellularLocation>
</comment>
<organism evidence="9 10">
    <name type="scientific">Psychrobacter glaciei</name>
    <dbReference type="NCBI Taxonomy" id="619771"/>
    <lineage>
        <taxon>Bacteria</taxon>
        <taxon>Pseudomonadati</taxon>
        <taxon>Pseudomonadota</taxon>
        <taxon>Gammaproteobacteria</taxon>
        <taxon>Moraxellales</taxon>
        <taxon>Moraxellaceae</taxon>
        <taxon>Psychrobacter</taxon>
    </lineage>
</organism>
<evidence type="ECO:0000313" key="9">
    <source>
        <dbReference type="EMBL" id="GHD31187.1"/>
    </source>
</evidence>
<dbReference type="Gene3D" id="3.30.1300.10">
    <property type="entry name" value="Pantoate-beta-alanine ligase, C-terminal domain"/>
    <property type="match status" value="1"/>
</dbReference>
<evidence type="ECO:0000256" key="5">
    <source>
        <dbReference type="ARBA" id="ARBA00022741"/>
    </source>
</evidence>
<gene>
    <name evidence="8 9" type="primary">panC</name>
    <name evidence="9" type="ORF">GCM10016272_12980</name>
</gene>
<dbReference type="Pfam" id="PF02569">
    <property type="entry name" value="Pantoate_ligase"/>
    <property type="match status" value="1"/>
</dbReference>
<evidence type="ECO:0000256" key="7">
    <source>
        <dbReference type="ARBA" id="ARBA00048258"/>
    </source>
</evidence>
<feature type="binding site" evidence="8">
    <location>
        <begin position="193"/>
        <end position="196"/>
    </location>
    <ligand>
        <name>ATP</name>
        <dbReference type="ChEBI" id="CHEBI:30616"/>
    </ligand>
</feature>
<feature type="binding site" evidence="8">
    <location>
        <position position="69"/>
    </location>
    <ligand>
        <name>beta-alanine</name>
        <dbReference type="ChEBI" id="CHEBI:57966"/>
    </ligand>
</feature>
<dbReference type="Gene3D" id="3.40.50.620">
    <property type="entry name" value="HUPs"/>
    <property type="match status" value="1"/>
</dbReference>
<feature type="active site" description="Proton donor" evidence="8">
    <location>
        <position position="45"/>
    </location>
</feature>
<dbReference type="RefSeq" id="WP_189583442.1">
    <property type="nucleotide sequence ID" value="NZ_BMZR01000002.1"/>
</dbReference>
<keyword evidence="10" id="KW-1185">Reference proteome</keyword>
<dbReference type="InterPro" id="IPR004821">
    <property type="entry name" value="Cyt_trans-like"/>
</dbReference>
<feature type="binding site" evidence="8">
    <location>
        <begin position="38"/>
        <end position="45"/>
    </location>
    <ligand>
        <name>ATP</name>
        <dbReference type="ChEBI" id="CHEBI:30616"/>
    </ligand>
</feature>
<keyword evidence="3 8" id="KW-0436">Ligase</keyword>
<dbReference type="EC" id="6.3.2.1" evidence="8"/>
<accession>A0ABQ3GRT3</accession>
<evidence type="ECO:0000256" key="1">
    <source>
        <dbReference type="ARBA" id="ARBA00004990"/>
    </source>
</evidence>
<keyword evidence="5 8" id="KW-0547">Nucleotide-binding</keyword>
<evidence type="ECO:0000256" key="8">
    <source>
        <dbReference type="HAMAP-Rule" id="MF_00158"/>
    </source>
</evidence>
<dbReference type="InterPro" id="IPR014729">
    <property type="entry name" value="Rossmann-like_a/b/a_fold"/>
</dbReference>
<dbReference type="PANTHER" id="PTHR21299:SF1">
    <property type="entry name" value="PANTOATE--BETA-ALANINE LIGASE"/>
    <property type="match status" value="1"/>
</dbReference>
<evidence type="ECO:0000256" key="6">
    <source>
        <dbReference type="ARBA" id="ARBA00022840"/>
    </source>
</evidence>
<evidence type="ECO:0000256" key="2">
    <source>
        <dbReference type="ARBA" id="ARBA00009256"/>
    </source>
</evidence>
<evidence type="ECO:0000256" key="4">
    <source>
        <dbReference type="ARBA" id="ARBA00022655"/>
    </source>
</evidence>
<protein>
    <recommendedName>
        <fullName evidence="8">Pantothenate synthetase</fullName>
        <shortName evidence="8">PS</shortName>
        <ecNumber evidence="8">6.3.2.1</ecNumber>
    </recommendedName>
    <alternativeName>
        <fullName evidence="8">Pantoate--beta-alanine ligase</fullName>
    </alternativeName>
    <alternativeName>
        <fullName evidence="8">Pantoate-activating enzyme</fullName>
    </alternativeName>
</protein>
<dbReference type="InterPro" id="IPR003721">
    <property type="entry name" value="Pantoate_ligase"/>
</dbReference>
<dbReference type="HAMAP" id="MF_00158">
    <property type="entry name" value="PanC"/>
    <property type="match status" value="1"/>
</dbReference>
<dbReference type="EMBL" id="BMZR01000002">
    <property type="protein sequence ID" value="GHD31187.1"/>
    <property type="molecule type" value="Genomic_DNA"/>
</dbReference>
<dbReference type="PANTHER" id="PTHR21299">
    <property type="entry name" value="CYTIDYLATE KINASE/PANTOATE-BETA-ALANINE LIGASE"/>
    <property type="match status" value="1"/>
</dbReference>
<feature type="binding site" evidence="8">
    <location>
        <position position="162"/>
    </location>
    <ligand>
        <name>(R)-pantoate</name>
        <dbReference type="ChEBI" id="CHEBI:15980"/>
    </ligand>
</feature>
<comment type="subunit">
    <text evidence="8">Homodimer.</text>
</comment>
<sequence length="306" mass="33579">MPIIYQQISELRAALQPYRGQRNDKPDNAQRIALVPTMGNLHEGHLELVSIAKQYADIVVVSIFVNPTQFGEGEDFDSYPRTLDEDVAKLATVGADYVFAPNVDEMYPVLPPSTSVLAGAITNQLCGQSRLGHFDGVGIVVSKLFNIVQPDVAVFGQKDYQQLAIIKQLVRDLSYPIEIVGAPIVRAADGLALSSRNQYLSAAERKTAPVLHMELQRLAQKLAQQLTCNKQGMQGFDVLLAETHQRISDAGFNIDYLEIKTDQLGTIDTIDSSEANGNGKSSHLMILVAAWLGRARLLDNQLVTVH</sequence>
<reference evidence="10" key="1">
    <citation type="journal article" date="2019" name="Int. J. Syst. Evol. Microbiol.">
        <title>The Global Catalogue of Microorganisms (GCM) 10K type strain sequencing project: providing services to taxonomists for standard genome sequencing and annotation.</title>
        <authorList>
            <consortium name="The Broad Institute Genomics Platform"/>
            <consortium name="The Broad Institute Genome Sequencing Center for Infectious Disease"/>
            <person name="Wu L."/>
            <person name="Ma J."/>
        </authorList>
    </citation>
    <scope>NUCLEOTIDE SEQUENCE [LARGE SCALE GENOMIC DNA]</scope>
    <source>
        <strain evidence="10">KCTC 42280</strain>
    </source>
</reference>
<comment type="similarity">
    <text evidence="2 8">Belongs to the pantothenate synthetase family.</text>
</comment>
<proteinExistence type="inferred from homology"/>
<feature type="binding site" evidence="8">
    <location>
        <position position="69"/>
    </location>
    <ligand>
        <name>(R)-pantoate</name>
        <dbReference type="ChEBI" id="CHEBI:15980"/>
    </ligand>
</feature>
<dbReference type="InterPro" id="IPR042176">
    <property type="entry name" value="Pantoate_ligase_C"/>
</dbReference>